<dbReference type="InterPro" id="IPR027470">
    <property type="entry name" value="Cation_efflux_CTD"/>
</dbReference>
<evidence type="ECO:0000259" key="8">
    <source>
        <dbReference type="Pfam" id="PF16916"/>
    </source>
</evidence>
<dbReference type="GO" id="GO:0008324">
    <property type="term" value="F:monoatomic cation transmembrane transporter activity"/>
    <property type="evidence" value="ECO:0007669"/>
    <property type="project" value="InterPro"/>
</dbReference>
<dbReference type="NCBIfam" id="TIGR01297">
    <property type="entry name" value="CDF"/>
    <property type="match status" value="1"/>
</dbReference>
<protein>
    <submittedName>
        <fullName evidence="9">Cation efflux system protein</fullName>
    </submittedName>
</protein>
<evidence type="ECO:0000313" key="9">
    <source>
        <dbReference type="EMBL" id="CCC81707.1"/>
    </source>
</evidence>
<dbReference type="GeneID" id="11261951"/>
<keyword evidence="4 6" id="KW-1133">Transmembrane helix</keyword>
<organism evidence="9 10">
    <name type="scientific">Thermoproteus tenax (strain ATCC 35583 / DSM 2078 / JCM 9277 / NBRC 100435 / Kra 1)</name>
    <dbReference type="NCBI Taxonomy" id="768679"/>
    <lineage>
        <taxon>Archaea</taxon>
        <taxon>Thermoproteota</taxon>
        <taxon>Thermoprotei</taxon>
        <taxon>Thermoproteales</taxon>
        <taxon>Thermoproteaceae</taxon>
        <taxon>Thermoproteus</taxon>
    </lineage>
</organism>
<dbReference type="Gene3D" id="1.20.1510.10">
    <property type="entry name" value="Cation efflux protein transmembrane domain"/>
    <property type="match status" value="1"/>
</dbReference>
<dbReference type="GO" id="GO:0016020">
    <property type="term" value="C:membrane"/>
    <property type="evidence" value="ECO:0007669"/>
    <property type="project" value="UniProtKB-SubCell"/>
</dbReference>
<evidence type="ECO:0000256" key="5">
    <source>
        <dbReference type="ARBA" id="ARBA00023136"/>
    </source>
</evidence>
<feature type="transmembrane region" description="Helical" evidence="6">
    <location>
        <begin position="74"/>
        <end position="93"/>
    </location>
</feature>
<dbReference type="PaxDb" id="768679-TTX_1064"/>
<evidence type="ECO:0000256" key="6">
    <source>
        <dbReference type="SAM" id="Phobius"/>
    </source>
</evidence>
<keyword evidence="10" id="KW-1185">Reference proteome</keyword>
<evidence type="ECO:0000313" key="10">
    <source>
        <dbReference type="Proteomes" id="UP000002654"/>
    </source>
</evidence>
<dbReference type="RefSeq" id="WP_014126962.1">
    <property type="nucleotide sequence ID" value="NC_016070.1"/>
</dbReference>
<dbReference type="InterPro" id="IPR036837">
    <property type="entry name" value="Cation_efflux_CTD_sf"/>
</dbReference>
<dbReference type="SUPFAM" id="SSF160240">
    <property type="entry name" value="Cation efflux protein cytoplasmic domain-like"/>
    <property type="match status" value="1"/>
</dbReference>
<gene>
    <name evidence="9" type="ordered locus">TTX_1064</name>
</gene>
<dbReference type="HOGENOM" id="CLU_013430_3_0_2"/>
<dbReference type="InterPro" id="IPR050291">
    <property type="entry name" value="CDF_Transporter"/>
</dbReference>
<dbReference type="SUPFAM" id="SSF161111">
    <property type="entry name" value="Cation efflux protein transmembrane domain-like"/>
    <property type="match status" value="1"/>
</dbReference>
<sequence length="336" mass="35838">MDELGAARASIAATGIVILIYSAVWITTGSVAALSELAHVLVDVVGVATSYLAVRASLKPPDLEHPYGHQKADALGGLLGSIVVLVAAGLVAYEAVEKLLAWETYTPDLGATAAVAGAIVVDVSRVRVLRRFKHSRALSADSLHFATDAVASSAVLALFVTGLALEQWSAGLFREIGPLIDVAVAAGITAVFVRLSLRSARGAALELLDYSPPQLRDEAARLAKGVEGVVGVGDVKLRKAGPVYHGEVVIKVKRDITIEEAHKIADRVERRLERKFGGRFTVHVEPAELPRVPDCCDVVLAGPSKIVVYLYDDTCRVSFPGFDVELRRRSKLYSSI</sequence>
<evidence type="ECO:0000256" key="3">
    <source>
        <dbReference type="ARBA" id="ARBA00022692"/>
    </source>
</evidence>
<keyword evidence="2" id="KW-0813">Transport</keyword>
<evidence type="ECO:0000256" key="1">
    <source>
        <dbReference type="ARBA" id="ARBA00004141"/>
    </source>
</evidence>
<dbReference type="OrthoDB" id="8907at2157"/>
<evidence type="ECO:0000256" key="2">
    <source>
        <dbReference type="ARBA" id="ARBA00022448"/>
    </source>
</evidence>
<dbReference type="Proteomes" id="UP000002654">
    <property type="component" value="Chromosome"/>
</dbReference>
<keyword evidence="3 6" id="KW-0812">Transmembrane</keyword>
<dbReference type="InterPro" id="IPR027469">
    <property type="entry name" value="Cation_efflux_TMD_sf"/>
</dbReference>
<proteinExistence type="predicted"/>
<evidence type="ECO:0000259" key="7">
    <source>
        <dbReference type="Pfam" id="PF01545"/>
    </source>
</evidence>
<dbReference type="InterPro" id="IPR002524">
    <property type="entry name" value="Cation_efflux"/>
</dbReference>
<comment type="subcellular location">
    <subcellularLocation>
        <location evidence="1">Membrane</location>
        <topology evidence="1">Multi-pass membrane protein</topology>
    </subcellularLocation>
</comment>
<dbReference type="PANTHER" id="PTHR43840:SF15">
    <property type="entry name" value="MITOCHONDRIAL METAL TRANSPORTER 1-RELATED"/>
    <property type="match status" value="1"/>
</dbReference>
<dbReference type="eggNOG" id="arCOG01474">
    <property type="taxonomic scope" value="Archaea"/>
</dbReference>
<dbReference type="AlphaFoldDB" id="G4RJG2"/>
<keyword evidence="5 6" id="KW-0472">Membrane</keyword>
<dbReference type="KEGG" id="ttn:TTX_1064"/>
<evidence type="ECO:0000256" key="4">
    <source>
        <dbReference type="ARBA" id="ARBA00022989"/>
    </source>
</evidence>
<feature type="domain" description="Cation efflux protein transmembrane" evidence="7">
    <location>
        <begin position="9"/>
        <end position="208"/>
    </location>
</feature>
<dbReference type="PATRIC" id="fig|768679.9.peg.1073"/>
<feature type="transmembrane region" description="Helical" evidence="6">
    <location>
        <begin position="105"/>
        <end position="124"/>
    </location>
</feature>
<dbReference type="InterPro" id="IPR058533">
    <property type="entry name" value="Cation_efflux_TM"/>
</dbReference>
<dbReference type="STRING" id="768679.TTX_1064"/>
<accession>G4RJG2</accession>
<dbReference type="Pfam" id="PF01545">
    <property type="entry name" value="Cation_efflux"/>
    <property type="match status" value="1"/>
</dbReference>
<name>G4RJG2_THETK</name>
<feature type="transmembrane region" description="Helical" evidence="6">
    <location>
        <begin position="145"/>
        <end position="164"/>
    </location>
</feature>
<feature type="transmembrane region" description="Helical" evidence="6">
    <location>
        <begin position="37"/>
        <end position="54"/>
    </location>
</feature>
<dbReference type="EMBL" id="FN869859">
    <property type="protein sequence ID" value="CCC81707.1"/>
    <property type="molecule type" value="Genomic_DNA"/>
</dbReference>
<dbReference type="Pfam" id="PF16916">
    <property type="entry name" value="ZT_dimer"/>
    <property type="match status" value="1"/>
</dbReference>
<feature type="domain" description="Cation efflux protein cytoplasmic" evidence="8">
    <location>
        <begin position="215"/>
        <end position="286"/>
    </location>
</feature>
<dbReference type="PANTHER" id="PTHR43840">
    <property type="entry name" value="MITOCHONDRIAL METAL TRANSPORTER 1-RELATED"/>
    <property type="match status" value="1"/>
</dbReference>
<feature type="transmembrane region" description="Helical" evidence="6">
    <location>
        <begin position="12"/>
        <end position="31"/>
    </location>
</feature>
<reference evidence="9 10" key="1">
    <citation type="journal article" date="2011" name="PLoS ONE">
        <title>The complete genome sequence of Thermoproteus tenax: a physiologically versatile member of the Crenarchaeota.</title>
        <authorList>
            <person name="Siebers B."/>
            <person name="Zaparty M."/>
            <person name="Raddatz G."/>
            <person name="Tjaden B."/>
            <person name="Albers S.V."/>
            <person name="Bell S.D."/>
            <person name="Blombach F."/>
            <person name="Kletzin A."/>
            <person name="Kyrpides N."/>
            <person name="Lanz C."/>
            <person name="Plagens A."/>
            <person name="Rampp M."/>
            <person name="Rosinus A."/>
            <person name="von Jan M."/>
            <person name="Makarova K.S."/>
            <person name="Klenk H.P."/>
            <person name="Schuster S.C."/>
            <person name="Hensel R."/>
        </authorList>
    </citation>
    <scope>NUCLEOTIDE SEQUENCE [LARGE SCALE GENOMIC DNA]</scope>
    <source>
        <strain evidence="10">ATCC 35583 / DSM 2078 / JCM 9277 / NBRC 100435 / Kra 1</strain>
    </source>
</reference>
<feature type="transmembrane region" description="Helical" evidence="6">
    <location>
        <begin position="176"/>
        <end position="197"/>
    </location>
</feature>
<dbReference type="Gene3D" id="3.30.70.1350">
    <property type="entry name" value="Cation efflux protein, cytoplasmic domain"/>
    <property type="match status" value="1"/>
</dbReference>